<protein>
    <submittedName>
        <fullName evidence="1">Uncharacterized protein</fullName>
    </submittedName>
</protein>
<evidence type="ECO:0000313" key="1">
    <source>
        <dbReference type="EMBL" id="CAD8079858.1"/>
    </source>
</evidence>
<name>A0A8S1MI93_PARPR</name>
<dbReference type="AlphaFoldDB" id="A0A8S1MI93"/>
<evidence type="ECO:0000313" key="2">
    <source>
        <dbReference type="Proteomes" id="UP000688137"/>
    </source>
</evidence>
<dbReference type="EMBL" id="CAJJDM010000063">
    <property type="protein sequence ID" value="CAD8079858.1"/>
    <property type="molecule type" value="Genomic_DNA"/>
</dbReference>
<sequence>MPIEIKVRTKQKLRQIIAAQKKIRKSTNQQQEKGQQKLSIPIVKKKEIEQVNNKSHSVKFNKLFYPNEPNQLFPHQLQENIIKIIKSFGISTNIKHIINNLCLFYQNPIDEKIFENYLAYAEENGIIYERQGQYFVSQELIPQVILDQVFQLEQKNIILFQNQELQEINLNVQAEIEKKQIIN</sequence>
<dbReference type="OMA" id="YPNEPNQ"/>
<organism evidence="1 2">
    <name type="scientific">Paramecium primaurelia</name>
    <dbReference type="NCBI Taxonomy" id="5886"/>
    <lineage>
        <taxon>Eukaryota</taxon>
        <taxon>Sar</taxon>
        <taxon>Alveolata</taxon>
        <taxon>Ciliophora</taxon>
        <taxon>Intramacronucleata</taxon>
        <taxon>Oligohymenophorea</taxon>
        <taxon>Peniculida</taxon>
        <taxon>Parameciidae</taxon>
        <taxon>Paramecium</taxon>
    </lineage>
</organism>
<accession>A0A8S1MI93</accession>
<proteinExistence type="predicted"/>
<comment type="caution">
    <text evidence="1">The sequence shown here is derived from an EMBL/GenBank/DDBJ whole genome shotgun (WGS) entry which is preliminary data.</text>
</comment>
<reference evidence="1" key="1">
    <citation type="submission" date="2021-01" db="EMBL/GenBank/DDBJ databases">
        <authorList>
            <consortium name="Genoscope - CEA"/>
            <person name="William W."/>
        </authorList>
    </citation>
    <scope>NUCLEOTIDE SEQUENCE</scope>
</reference>
<keyword evidence="2" id="KW-1185">Reference proteome</keyword>
<gene>
    <name evidence="1" type="ORF">PPRIM_AZ9-3.1.T0620236</name>
</gene>
<dbReference type="Proteomes" id="UP000688137">
    <property type="component" value="Unassembled WGS sequence"/>
</dbReference>